<evidence type="ECO:0000313" key="2">
    <source>
        <dbReference type="EMBL" id="OIV39317.1"/>
    </source>
</evidence>
<dbReference type="EMBL" id="MLCF01000002">
    <property type="protein sequence ID" value="OIV39317.1"/>
    <property type="molecule type" value="Genomic_DNA"/>
</dbReference>
<evidence type="ECO:0000313" key="3">
    <source>
        <dbReference type="Proteomes" id="UP000243342"/>
    </source>
</evidence>
<name>A0A1J7BL57_9ACTN</name>
<dbReference type="OrthoDB" id="4466486at2"/>
<dbReference type="Proteomes" id="UP000243342">
    <property type="component" value="Unassembled WGS sequence"/>
</dbReference>
<organism evidence="2 3">
    <name type="scientific">Mangrovactinospora gilvigrisea</name>
    <dbReference type="NCBI Taxonomy" id="1428644"/>
    <lineage>
        <taxon>Bacteria</taxon>
        <taxon>Bacillati</taxon>
        <taxon>Actinomycetota</taxon>
        <taxon>Actinomycetes</taxon>
        <taxon>Kitasatosporales</taxon>
        <taxon>Streptomycetaceae</taxon>
        <taxon>Mangrovactinospora</taxon>
    </lineage>
</organism>
<dbReference type="AlphaFoldDB" id="A0A1J7BL57"/>
<keyword evidence="1" id="KW-0472">Membrane</keyword>
<keyword evidence="3" id="KW-1185">Reference proteome</keyword>
<feature type="transmembrane region" description="Helical" evidence="1">
    <location>
        <begin position="47"/>
        <end position="66"/>
    </location>
</feature>
<comment type="caution">
    <text evidence="2">The sequence shown here is derived from an EMBL/GenBank/DDBJ whole genome shotgun (WGS) entry which is preliminary data.</text>
</comment>
<keyword evidence="1" id="KW-1133">Transmembrane helix</keyword>
<feature type="transmembrane region" description="Helical" evidence="1">
    <location>
        <begin position="21"/>
        <end position="41"/>
    </location>
</feature>
<proteinExistence type="predicted"/>
<dbReference type="STRING" id="1428644.BIV57_00250"/>
<reference evidence="2 3" key="1">
    <citation type="submission" date="2016-10" db="EMBL/GenBank/DDBJ databases">
        <title>Genome sequence of Streptomyces gilvigriseus MUSC 26.</title>
        <authorList>
            <person name="Lee L.-H."/>
            <person name="Ser H.-L."/>
        </authorList>
    </citation>
    <scope>NUCLEOTIDE SEQUENCE [LARGE SCALE GENOMIC DNA]</scope>
    <source>
        <strain evidence="2 3">MUSC 26</strain>
    </source>
</reference>
<protein>
    <submittedName>
        <fullName evidence="2">Uncharacterized protein</fullName>
    </submittedName>
</protein>
<evidence type="ECO:0000256" key="1">
    <source>
        <dbReference type="SAM" id="Phobius"/>
    </source>
</evidence>
<dbReference type="RefSeq" id="WP_071654516.1">
    <property type="nucleotide sequence ID" value="NZ_MLCF01000002.1"/>
</dbReference>
<keyword evidence="1" id="KW-0812">Transmembrane</keyword>
<gene>
    <name evidence="2" type="ORF">BIV57_00250</name>
</gene>
<accession>A0A1J7BL57</accession>
<sequence>MVSGVVMVVLARSGGRQSRGWRVVNALFGLAFAGYGVYLAFVFQGGTYFIFVKAFILPLLLVVNFFRSLAARRRGVGQPG</sequence>